<organism evidence="3 4">
    <name type="scientific">Periconia macrospinosa</name>
    <dbReference type="NCBI Taxonomy" id="97972"/>
    <lineage>
        <taxon>Eukaryota</taxon>
        <taxon>Fungi</taxon>
        <taxon>Dikarya</taxon>
        <taxon>Ascomycota</taxon>
        <taxon>Pezizomycotina</taxon>
        <taxon>Dothideomycetes</taxon>
        <taxon>Pleosporomycetidae</taxon>
        <taxon>Pleosporales</taxon>
        <taxon>Massarineae</taxon>
        <taxon>Periconiaceae</taxon>
        <taxon>Periconia</taxon>
    </lineage>
</organism>
<feature type="non-terminal residue" evidence="3">
    <location>
        <position position="1"/>
    </location>
</feature>
<name>A0A2V1DKA2_9PLEO</name>
<reference evidence="3 4" key="1">
    <citation type="journal article" date="2018" name="Sci. Rep.">
        <title>Comparative genomics provides insights into the lifestyle and reveals functional heterogeneity of dark septate endophytic fungi.</title>
        <authorList>
            <person name="Knapp D.G."/>
            <person name="Nemeth J.B."/>
            <person name="Barry K."/>
            <person name="Hainaut M."/>
            <person name="Henrissat B."/>
            <person name="Johnson J."/>
            <person name="Kuo A."/>
            <person name="Lim J.H.P."/>
            <person name="Lipzen A."/>
            <person name="Nolan M."/>
            <person name="Ohm R.A."/>
            <person name="Tamas L."/>
            <person name="Grigoriev I.V."/>
            <person name="Spatafora J.W."/>
            <person name="Nagy L.G."/>
            <person name="Kovacs G.M."/>
        </authorList>
    </citation>
    <scope>NUCLEOTIDE SEQUENCE [LARGE SCALE GENOMIC DNA]</scope>
    <source>
        <strain evidence="3 4">DSE2036</strain>
    </source>
</reference>
<evidence type="ECO:0000313" key="3">
    <source>
        <dbReference type="EMBL" id="PVH98626.1"/>
    </source>
</evidence>
<dbReference type="PROSITE" id="PS50011">
    <property type="entry name" value="PROTEIN_KINASE_DOM"/>
    <property type="match status" value="1"/>
</dbReference>
<dbReference type="SUPFAM" id="SSF56112">
    <property type="entry name" value="Protein kinase-like (PK-like)"/>
    <property type="match status" value="1"/>
</dbReference>
<evidence type="ECO:0000259" key="2">
    <source>
        <dbReference type="PROSITE" id="PS50011"/>
    </source>
</evidence>
<sequence length="291" mass="33166">GELLREATEKGVVNVARYYHHETVCVGGQDDDIRGNVRRDLDAPLPPSKRTCSSSPVKGGRATANRVHRRIIVRDYGKAIYKASSRVSLLAALEGCIDGYESLHTRAGMLQCDISPNNLMVNEEDDNPSWRAFLIDLDLAIKEQREKSSGARGKTGTRAFMAIGVLLEEENHSFMHDLESFFWVLFWICVHYDGPGKDIGATEFEKWNYVNMEELAELKSGLISRERHFLNRITKAFTPYYQPLIPHVNKLRKAVFPMGKPWEGEDGTLYFRMKEILREAREDLEDSGRSQ</sequence>
<protein>
    <recommendedName>
        <fullName evidence="2">Protein kinase domain-containing protein</fullName>
    </recommendedName>
</protein>
<dbReference type="InterPro" id="IPR000719">
    <property type="entry name" value="Prot_kinase_dom"/>
</dbReference>
<dbReference type="InterPro" id="IPR040976">
    <property type="entry name" value="Pkinase_fungal"/>
</dbReference>
<dbReference type="GO" id="GO:0004672">
    <property type="term" value="F:protein kinase activity"/>
    <property type="evidence" value="ECO:0007669"/>
    <property type="project" value="InterPro"/>
</dbReference>
<dbReference type="OrthoDB" id="5584477at2759"/>
<evidence type="ECO:0000313" key="4">
    <source>
        <dbReference type="Proteomes" id="UP000244855"/>
    </source>
</evidence>
<gene>
    <name evidence="3" type="ORF">DM02DRAFT_40340</name>
</gene>
<proteinExistence type="predicted"/>
<dbReference type="PANTHER" id="PTHR38248">
    <property type="entry name" value="FUNK1 6"/>
    <property type="match status" value="1"/>
</dbReference>
<dbReference type="GO" id="GO:0005524">
    <property type="term" value="F:ATP binding"/>
    <property type="evidence" value="ECO:0007669"/>
    <property type="project" value="InterPro"/>
</dbReference>
<feature type="domain" description="Protein kinase" evidence="2">
    <location>
        <begin position="1"/>
        <end position="256"/>
    </location>
</feature>
<dbReference type="InterPro" id="IPR011009">
    <property type="entry name" value="Kinase-like_dom_sf"/>
</dbReference>
<dbReference type="PANTHER" id="PTHR38248:SF2">
    <property type="entry name" value="FUNK1 11"/>
    <property type="match status" value="1"/>
</dbReference>
<feature type="region of interest" description="Disordered" evidence="1">
    <location>
        <begin position="39"/>
        <end position="60"/>
    </location>
</feature>
<dbReference type="STRING" id="97972.A0A2V1DKA2"/>
<keyword evidence="4" id="KW-1185">Reference proteome</keyword>
<evidence type="ECO:0000256" key="1">
    <source>
        <dbReference type="SAM" id="MobiDB-lite"/>
    </source>
</evidence>
<dbReference type="Gene3D" id="1.10.510.10">
    <property type="entry name" value="Transferase(Phosphotransferase) domain 1"/>
    <property type="match status" value="1"/>
</dbReference>
<dbReference type="AlphaFoldDB" id="A0A2V1DKA2"/>
<dbReference type="Pfam" id="PF17667">
    <property type="entry name" value="Pkinase_fungal"/>
    <property type="match status" value="1"/>
</dbReference>
<accession>A0A2V1DKA2</accession>
<dbReference type="Proteomes" id="UP000244855">
    <property type="component" value="Unassembled WGS sequence"/>
</dbReference>
<dbReference type="EMBL" id="KZ805409">
    <property type="protein sequence ID" value="PVH98626.1"/>
    <property type="molecule type" value="Genomic_DNA"/>
</dbReference>